<dbReference type="InterPro" id="IPR003476">
    <property type="entry name" value="Glyco_hydro_42"/>
</dbReference>
<protein>
    <recommendedName>
        <fullName evidence="3 8">Beta-galactosidase</fullName>
        <shortName evidence="8">Beta-gal</shortName>
        <ecNumber evidence="3 8">3.2.1.23</ecNumber>
    </recommendedName>
</protein>
<evidence type="ECO:0000256" key="10">
    <source>
        <dbReference type="PIRSR" id="PIRSR001084-2"/>
    </source>
</evidence>
<dbReference type="InterPro" id="IPR029062">
    <property type="entry name" value="Class_I_gatase-like"/>
</dbReference>
<reference evidence="15" key="1">
    <citation type="submission" date="2017-02" db="EMBL/GenBank/DDBJ databases">
        <authorList>
            <person name="Varghese N."/>
            <person name="Submissions S."/>
        </authorList>
    </citation>
    <scope>NUCLEOTIDE SEQUENCE [LARGE SCALE GENOMIC DNA]</scope>
    <source>
        <strain evidence="15">DSM 24412</strain>
    </source>
</reference>
<dbReference type="InterPro" id="IPR013529">
    <property type="entry name" value="Glyco_hydro_42_N"/>
</dbReference>
<dbReference type="SUPFAM" id="SSF52317">
    <property type="entry name" value="Class I glutamine amidotransferase-like"/>
    <property type="match status" value="1"/>
</dbReference>
<feature type="domain" description="Beta-galactosidase trimerisation" evidence="12">
    <location>
        <begin position="446"/>
        <end position="649"/>
    </location>
</feature>
<sequence>MRVPSDFIKKIDLRMKKMILSVCLLLMVSFSYPQSAERFYPASELISVGAYYYPEHWDESVWERDLKQMAEMGFEFTHYGEFAWAQLEPEEGKYDFDWLDRAIELADKYGLKVILCTSTATPPVWLVRKYPEVLITHEDGTRMDHGARQHASFSSSFYREYSQKMIAELAIRYGNDERVIGWQLDNEPRTSVDYGSDAHERFRAWLKEKYGTIEALNKAWGNDFWSGLYNDFSQINIPLHSQWGMNLHQRLDHTRFSDWETSSFMDKQARTIRKHIKRDQWITTNYIPMYDVRYIGQSRELDFVTYTRYMIYGEGLGVGRKGYRIGEPLRIAMANDYFRPLSEIIGVMELQPGQVNWGQINPQPLPGAVRLWNWHVFAGGSKFTCTYRFRAPLYGYEQYHYGIMDFDGVRPSPGGLEFQQFIEEINLLRENYSGSSVPDDYLKRYTGVLFDPNNAIAMAHNPQTTEWHTENHVLKYYKALKSFGAPVDFVRDTMDISKYPVLVVPAYQQISRDLIQNLTAYAQNGGHLVMTVRTGHQDPYGHLWEAPYAQPIYDLIGSEIEFYDLLMPHAPDNVKMDGEMHPWTSWGEILKPFPGTESWATFEDDFYAGKPAVTWRKLGNGTVTYVGVDTHDGQLEHKVLTRVFERANIKTESYPEGILVEYRDGFGVAMNYSDKNYEVKIPSGSQILVGQPNIAPAEVVVWKVE</sequence>
<dbReference type="InterPro" id="IPR018087">
    <property type="entry name" value="Glyco_hydro_5_CS"/>
</dbReference>
<dbReference type="PANTHER" id="PTHR36447">
    <property type="entry name" value="BETA-GALACTOSIDASE GANA"/>
    <property type="match status" value="1"/>
</dbReference>
<evidence type="ECO:0000256" key="4">
    <source>
        <dbReference type="ARBA" id="ARBA00022723"/>
    </source>
</evidence>
<feature type="domain" description="Glycoside hydrolase family 42 N-terminal" evidence="11">
    <location>
        <begin position="52"/>
        <end position="426"/>
    </location>
</feature>
<evidence type="ECO:0000256" key="2">
    <source>
        <dbReference type="ARBA" id="ARBA00005940"/>
    </source>
</evidence>
<dbReference type="Pfam" id="PF02449">
    <property type="entry name" value="Glyco_hydro_42"/>
    <property type="match status" value="1"/>
</dbReference>
<organism evidence="14 15">
    <name type="scientific">Alkalitalea saponilacus</name>
    <dbReference type="NCBI Taxonomy" id="889453"/>
    <lineage>
        <taxon>Bacteria</taxon>
        <taxon>Pseudomonadati</taxon>
        <taxon>Bacteroidota</taxon>
        <taxon>Bacteroidia</taxon>
        <taxon>Marinilabiliales</taxon>
        <taxon>Marinilabiliaceae</taxon>
        <taxon>Alkalitalea</taxon>
    </lineage>
</organism>
<dbReference type="STRING" id="889453.SAMN03080601_00247"/>
<evidence type="ECO:0000313" key="15">
    <source>
        <dbReference type="Proteomes" id="UP000191055"/>
    </source>
</evidence>
<evidence type="ECO:0000256" key="7">
    <source>
        <dbReference type="ARBA" id="ARBA00023295"/>
    </source>
</evidence>
<feature type="binding site" evidence="10">
    <location>
        <position position="186"/>
    </location>
    <ligand>
        <name>substrate</name>
    </ligand>
</feature>
<dbReference type="InterPro" id="IPR013739">
    <property type="entry name" value="Beta_galactosidase_C"/>
</dbReference>
<dbReference type="GO" id="GO:0046872">
    <property type="term" value="F:metal ion binding"/>
    <property type="evidence" value="ECO:0007669"/>
    <property type="project" value="UniProtKB-KW"/>
</dbReference>
<evidence type="ECO:0000256" key="5">
    <source>
        <dbReference type="ARBA" id="ARBA00022801"/>
    </source>
</evidence>
<evidence type="ECO:0000256" key="3">
    <source>
        <dbReference type="ARBA" id="ARBA00012756"/>
    </source>
</evidence>
<feature type="binding site" evidence="10">
    <location>
        <position position="148"/>
    </location>
    <ligand>
        <name>substrate</name>
    </ligand>
</feature>
<evidence type="ECO:0000313" key="14">
    <source>
        <dbReference type="EMBL" id="SKB33853.1"/>
    </source>
</evidence>
<keyword evidence="15" id="KW-1185">Reference proteome</keyword>
<dbReference type="InterPro" id="IPR013738">
    <property type="entry name" value="Beta_galactosidase_Trimer"/>
</dbReference>
<feature type="active site" description="Proton donor" evidence="9">
    <location>
        <position position="187"/>
    </location>
</feature>
<dbReference type="EMBL" id="FUYV01000001">
    <property type="protein sequence ID" value="SKB33853.1"/>
    <property type="molecule type" value="Genomic_DNA"/>
</dbReference>
<gene>
    <name evidence="14" type="ORF">SAMN03080601_00247</name>
</gene>
<feature type="domain" description="Beta-galactosidase C-terminal" evidence="13">
    <location>
        <begin position="660"/>
        <end position="703"/>
    </location>
</feature>
<dbReference type="Gene3D" id="3.20.20.80">
    <property type="entry name" value="Glycosidases"/>
    <property type="match status" value="1"/>
</dbReference>
<evidence type="ECO:0000256" key="8">
    <source>
        <dbReference type="PIRNR" id="PIRNR001084"/>
    </source>
</evidence>
<dbReference type="EC" id="3.2.1.23" evidence="3 8"/>
<dbReference type="SUPFAM" id="SSF51445">
    <property type="entry name" value="(Trans)glycosidases"/>
    <property type="match status" value="1"/>
</dbReference>
<evidence type="ECO:0000256" key="9">
    <source>
        <dbReference type="PIRSR" id="PIRSR001084-1"/>
    </source>
</evidence>
<accession>A0A1T5AGU0</accession>
<comment type="similarity">
    <text evidence="2 8">Belongs to the glycosyl hydrolase 42 family.</text>
</comment>
<evidence type="ECO:0000256" key="1">
    <source>
        <dbReference type="ARBA" id="ARBA00001412"/>
    </source>
</evidence>
<dbReference type="InterPro" id="IPR017853">
    <property type="entry name" value="GH"/>
</dbReference>
<dbReference type="PROSITE" id="PS00659">
    <property type="entry name" value="GLYCOSYL_HYDROL_F5"/>
    <property type="match status" value="1"/>
</dbReference>
<dbReference type="AlphaFoldDB" id="A0A1T5AGU0"/>
<dbReference type="SUPFAM" id="SSF51011">
    <property type="entry name" value="Glycosyl hydrolase domain"/>
    <property type="match status" value="1"/>
</dbReference>
<dbReference type="Pfam" id="PF08533">
    <property type="entry name" value="Glyco_hydro_42C"/>
    <property type="match status" value="1"/>
</dbReference>
<dbReference type="Proteomes" id="UP000191055">
    <property type="component" value="Unassembled WGS sequence"/>
</dbReference>
<feature type="binding site" evidence="10">
    <location>
        <position position="357"/>
    </location>
    <ligand>
        <name>substrate</name>
    </ligand>
</feature>
<evidence type="ECO:0000259" key="13">
    <source>
        <dbReference type="Pfam" id="PF08533"/>
    </source>
</evidence>
<comment type="catalytic activity">
    <reaction evidence="1 8">
        <text>Hydrolysis of terminal non-reducing beta-D-galactose residues in beta-D-galactosides.</text>
        <dbReference type="EC" id="3.2.1.23"/>
    </reaction>
</comment>
<name>A0A1T5AGU0_9BACT</name>
<evidence type="ECO:0000259" key="12">
    <source>
        <dbReference type="Pfam" id="PF08532"/>
    </source>
</evidence>
<feature type="active site" description="Nucleophile" evidence="9">
    <location>
        <position position="349"/>
    </location>
</feature>
<dbReference type="Gene3D" id="2.60.40.1180">
    <property type="entry name" value="Golgi alpha-mannosidase II"/>
    <property type="match status" value="1"/>
</dbReference>
<evidence type="ECO:0000256" key="6">
    <source>
        <dbReference type="ARBA" id="ARBA00022833"/>
    </source>
</evidence>
<dbReference type="Gene3D" id="3.40.50.880">
    <property type="match status" value="1"/>
</dbReference>
<dbReference type="PANTHER" id="PTHR36447:SF2">
    <property type="entry name" value="BETA-GALACTOSIDASE YESZ"/>
    <property type="match status" value="1"/>
</dbReference>
<keyword evidence="6" id="KW-0862">Zinc</keyword>
<dbReference type="CDD" id="cd03143">
    <property type="entry name" value="A4_beta-galactosidase_middle_domain"/>
    <property type="match status" value="1"/>
</dbReference>
<keyword evidence="5 8" id="KW-0378">Hydrolase</keyword>
<dbReference type="GO" id="GO:0009341">
    <property type="term" value="C:beta-galactosidase complex"/>
    <property type="evidence" value="ECO:0007669"/>
    <property type="project" value="InterPro"/>
</dbReference>
<dbReference type="InterPro" id="IPR013780">
    <property type="entry name" value="Glyco_hydro_b"/>
</dbReference>
<dbReference type="GO" id="GO:0006012">
    <property type="term" value="P:galactose metabolic process"/>
    <property type="evidence" value="ECO:0007669"/>
    <property type="project" value="InterPro"/>
</dbReference>
<keyword evidence="7 8" id="KW-0326">Glycosidase</keyword>
<dbReference type="PIRSF" id="PIRSF001084">
    <property type="entry name" value="B-galactosidase"/>
    <property type="match status" value="1"/>
</dbReference>
<keyword evidence="4" id="KW-0479">Metal-binding</keyword>
<evidence type="ECO:0000259" key="11">
    <source>
        <dbReference type="Pfam" id="PF02449"/>
    </source>
</evidence>
<dbReference type="Pfam" id="PF08532">
    <property type="entry name" value="Glyco_hydro_42M"/>
    <property type="match status" value="1"/>
</dbReference>
<proteinExistence type="inferred from homology"/>
<dbReference type="GO" id="GO:0004565">
    <property type="term" value="F:beta-galactosidase activity"/>
    <property type="evidence" value="ECO:0007669"/>
    <property type="project" value="UniProtKB-EC"/>
</dbReference>